<accession>A0ABV9LHC2</accession>
<protein>
    <submittedName>
        <fullName evidence="1">Uncharacterized protein</fullName>
    </submittedName>
</protein>
<dbReference type="EMBL" id="JBHSGR010000002">
    <property type="protein sequence ID" value="MFC4692475.1"/>
    <property type="molecule type" value="Genomic_DNA"/>
</dbReference>
<reference evidence="2" key="1">
    <citation type="journal article" date="2019" name="Int. J. Syst. Evol. Microbiol.">
        <title>The Global Catalogue of Microorganisms (GCM) 10K type strain sequencing project: providing services to taxonomists for standard genome sequencing and annotation.</title>
        <authorList>
            <consortium name="The Broad Institute Genomics Platform"/>
            <consortium name="The Broad Institute Genome Sequencing Center for Infectious Disease"/>
            <person name="Wu L."/>
            <person name="Ma J."/>
        </authorList>
    </citation>
    <scope>NUCLEOTIDE SEQUENCE [LARGE SCALE GENOMIC DNA]</scope>
    <source>
        <strain evidence="2">CCUG 62763</strain>
    </source>
</reference>
<sequence length="102" mass="10043">MTQPTPCPILDLNLGPLDLNLLGLHVHLNEVVLDVEAIPGPGNLLGNLLCAIAGLLDGVDLGGVLGNLLQELIDALIRLLEGIGGGGGGGGGTAPVAQQAAA</sequence>
<evidence type="ECO:0000313" key="2">
    <source>
        <dbReference type="Proteomes" id="UP001596025"/>
    </source>
</evidence>
<name>A0ABV9LHC2_9ACTN</name>
<comment type="caution">
    <text evidence="1">The sequence shown here is derived from an EMBL/GenBank/DDBJ whole genome shotgun (WGS) entry which is preliminary data.</text>
</comment>
<gene>
    <name evidence="1" type="ORF">ACFO3M_03640</name>
</gene>
<dbReference type="Proteomes" id="UP001596025">
    <property type="component" value="Unassembled WGS sequence"/>
</dbReference>
<proteinExistence type="predicted"/>
<organism evidence="1 2">
    <name type="scientific">Geodermatophilus arenarius</name>
    <dbReference type="NCBI Taxonomy" id="1137990"/>
    <lineage>
        <taxon>Bacteria</taxon>
        <taxon>Bacillati</taxon>
        <taxon>Actinomycetota</taxon>
        <taxon>Actinomycetes</taxon>
        <taxon>Geodermatophilales</taxon>
        <taxon>Geodermatophilaceae</taxon>
        <taxon>Geodermatophilus</taxon>
    </lineage>
</organism>
<dbReference type="RefSeq" id="WP_387986462.1">
    <property type="nucleotide sequence ID" value="NZ_JBHSGR010000002.1"/>
</dbReference>
<keyword evidence="2" id="KW-1185">Reference proteome</keyword>
<evidence type="ECO:0000313" key="1">
    <source>
        <dbReference type="EMBL" id="MFC4692475.1"/>
    </source>
</evidence>